<dbReference type="Proteomes" id="UP000054544">
    <property type="component" value="Unassembled WGS sequence"/>
</dbReference>
<accession>A0A0D9NMX2</accession>
<evidence type="ECO:0000313" key="1">
    <source>
        <dbReference type="EMBL" id="KJK73960.1"/>
    </source>
</evidence>
<sequence>MNRMNESAQPAFWKLGFLASREQRASHFTPNAEMSITHANNTLSYRYHDEPYGWRVRDDDETIDPSSLYPQDLPLWDVDQPFPPNHINSSNSAAVFAWPSDTSPPQMTEYGFCDGSEEEGCSWPGVADFIDMSLFDEDTLEALPHQVVPAAQLCEGPSDTIDREHFGSEMIEDALCDIPNSVDSACCGSAPYSTPDIRDSSDFTPPELQTPGSCSPLTPNKQATKSIEVIDLTGDEMESSLDVLDPEPARHSASGGVIERGISVVDLTQDDDEEKFGSWYDDNCDDTDYHYRSCYENQYRGVASTSDFPYPRTAANFVATGLLVDGRTYLWNHRCKQYRNGGTYAEPNHKNTAIVIRAGGGDIPIELTYRGFGIWEGSNYRIGAAISEDAAKAMVFKRQSLPLKRKRGCMYSKDLFHSKRK</sequence>
<dbReference type="OrthoDB" id="4960374at2759"/>
<name>A0A0D9NMX2_METAN</name>
<protein>
    <submittedName>
        <fullName evidence="1">Uncharacterized protein</fullName>
    </submittedName>
</protein>
<keyword evidence="2" id="KW-1185">Reference proteome</keyword>
<reference evidence="2" key="1">
    <citation type="journal article" date="2014" name="BMC Genomics">
        <title>The genome sequence of the biocontrol fungus Metarhizium anisopliae and comparative genomics of Metarhizium species.</title>
        <authorList>
            <person name="Pattemore J.A."/>
            <person name="Hane J.K."/>
            <person name="Williams A.H."/>
            <person name="Wilson B.A."/>
            <person name="Stodart B.J."/>
            <person name="Ash G.J."/>
        </authorList>
    </citation>
    <scope>NUCLEOTIDE SEQUENCE [LARGE SCALE GENOMIC DNA]</scope>
    <source>
        <strain evidence="2">BRIP 53293</strain>
    </source>
</reference>
<gene>
    <name evidence="1" type="ORF">H634G_10749</name>
</gene>
<organism evidence="1 2">
    <name type="scientific">Metarhizium anisopliae BRIP 53293</name>
    <dbReference type="NCBI Taxonomy" id="1291518"/>
    <lineage>
        <taxon>Eukaryota</taxon>
        <taxon>Fungi</taxon>
        <taxon>Dikarya</taxon>
        <taxon>Ascomycota</taxon>
        <taxon>Pezizomycotina</taxon>
        <taxon>Sordariomycetes</taxon>
        <taxon>Hypocreomycetidae</taxon>
        <taxon>Hypocreales</taxon>
        <taxon>Clavicipitaceae</taxon>
        <taxon>Metarhizium</taxon>
    </lineage>
</organism>
<dbReference type="AlphaFoldDB" id="A0A0D9NMX2"/>
<proteinExistence type="predicted"/>
<evidence type="ECO:0000313" key="2">
    <source>
        <dbReference type="Proteomes" id="UP000054544"/>
    </source>
</evidence>
<dbReference type="EMBL" id="KE384767">
    <property type="protein sequence ID" value="KJK73960.1"/>
    <property type="molecule type" value="Genomic_DNA"/>
</dbReference>